<feature type="region of interest" description="Disordered" evidence="2">
    <location>
        <begin position="59"/>
        <end position="88"/>
    </location>
</feature>
<evidence type="ECO:0000256" key="1">
    <source>
        <dbReference type="SAM" id="Coils"/>
    </source>
</evidence>
<evidence type="ECO:0000256" key="2">
    <source>
        <dbReference type="SAM" id="MobiDB-lite"/>
    </source>
</evidence>
<feature type="compositionally biased region" description="Polar residues" evidence="2">
    <location>
        <begin position="215"/>
        <end position="226"/>
    </location>
</feature>
<comment type="caution">
    <text evidence="3">The sequence shown here is derived from an EMBL/GenBank/DDBJ whole genome shotgun (WGS) entry which is preliminary data.</text>
</comment>
<protein>
    <submittedName>
        <fullName evidence="3">Uncharacterized protein</fullName>
    </submittedName>
</protein>
<dbReference type="AlphaFoldDB" id="A0A2G8JHN1"/>
<proteinExistence type="predicted"/>
<feature type="coiled-coil region" evidence="1">
    <location>
        <begin position="324"/>
        <end position="372"/>
    </location>
</feature>
<dbReference type="EMBL" id="MRZV01001946">
    <property type="protein sequence ID" value="PIK35256.1"/>
    <property type="molecule type" value="Genomic_DNA"/>
</dbReference>
<dbReference type="Proteomes" id="UP000230750">
    <property type="component" value="Unassembled WGS sequence"/>
</dbReference>
<name>A0A2G8JHN1_STIJA</name>
<evidence type="ECO:0000313" key="3">
    <source>
        <dbReference type="EMBL" id="PIK35256.1"/>
    </source>
</evidence>
<feature type="compositionally biased region" description="Basic residues" evidence="2">
    <location>
        <begin position="204"/>
        <end position="213"/>
    </location>
</feature>
<reference evidence="3 4" key="1">
    <citation type="journal article" date="2017" name="PLoS Biol.">
        <title>The sea cucumber genome provides insights into morphological evolution and visceral regeneration.</title>
        <authorList>
            <person name="Zhang X."/>
            <person name="Sun L."/>
            <person name="Yuan J."/>
            <person name="Sun Y."/>
            <person name="Gao Y."/>
            <person name="Zhang L."/>
            <person name="Li S."/>
            <person name="Dai H."/>
            <person name="Hamel J.F."/>
            <person name="Liu C."/>
            <person name="Yu Y."/>
            <person name="Liu S."/>
            <person name="Lin W."/>
            <person name="Guo K."/>
            <person name="Jin S."/>
            <person name="Xu P."/>
            <person name="Storey K.B."/>
            <person name="Huan P."/>
            <person name="Zhang T."/>
            <person name="Zhou Y."/>
            <person name="Zhang J."/>
            <person name="Lin C."/>
            <person name="Li X."/>
            <person name="Xing L."/>
            <person name="Huo D."/>
            <person name="Sun M."/>
            <person name="Wang L."/>
            <person name="Mercier A."/>
            <person name="Li F."/>
            <person name="Yang H."/>
            <person name="Xiang J."/>
        </authorList>
    </citation>
    <scope>NUCLEOTIDE SEQUENCE [LARGE SCALE GENOMIC DNA]</scope>
    <source>
        <strain evidence="3">Shaxun</strain>
        <tissue evidence="3">Muscle</tissue>
    </source>
</reference>
<keyword evidence="1" id="KW-0175">Coiled coil</keyword>
<gene>
    <name evidence="3" type="ORF">BSL78_27922</name>
</gene>
<feature type="region of interest" description="Disordered" evidence="2">
    <location>
        <begin position="197"/>
        <end position="226"/>
    </location>
</feature>
<keyword evidence="4" id="KW-1185">Reference proteome</keyword>
<feature type="compositionally biased region" description="Basic and acidic residues" evidence="2">
    <location>
        <begin position="69"/>
        <end position="88"/>
    </location>
</feature>
<evidence type="ECO:0000313" key="4">
    <source>
        <dbReference type="Proteomes" id="UP000230750"/>
    </source>
</evidence>
<organism evidence="3 4">
    <name type="scientific">Stichopus japonicus</name>
    <name type="common">Sea cucumber</name>
    <dbReference type="NCBI Taxonomy" id="307972"/>
    <lineage>
        <taxon>Eukaryota</taxon>
        <taxon>Metazoa</taxon>
        <taxon>Echinodermata</taxon>
        <taxon>Eleutherozoa</taxon>
        <taxon>Echinozoa</taxon>
        <taxon>Holothuroidea</taxon>
        <taxon>Aspidochirotacea</taxon>
        <taxon>Aspidochirotida</taxon>
        <taxon>Stichopodidae</taxon>
        <taxon>Apostichopus</taxon>
    </lineage>
</organism>
<accession>A0A2G8JHN1</accession>
<sequence>MKKENERLEGERRELEKIKRKEKELRENVKMKLQDEIQQMKAKQKEEENNMRNMQAKIKELTEKNMTLENRERSTYEKKEQDFRRGEQNGHMKEAWNVEPILTVEERQQHSVALDRMASGQPIEHNTVLDRLANGLPRGEQGTGIEHSLQYPGMRNQDLNGSEVDSEAGELIFDANVTGGLTEKPRKEKEEWYPQGLLGGAAPRSRRSQKKMRSLNVNGNGSPSVHMNNWQELLDEYDGLDYSSSSMGDGDEDDSIGNLSPVTASTPMVPTGSSPMFPAGSLPISSTFQLSQTGGTTHFQNIVQDLRYKIAKEKQSARLATSKLRQISDEKQDILMRMDDINRERQELKDAMLQMEKKLQTFTEQHTREQAELALCKFQVDYQMSQNAVQQVSTQNEPIPISYKTFVARPYNPVVYRIQLNIV</sequence>